<comment type="caution">
    <text evidence="1">The sequence shown here is derived from an EMBL/GenBank/DDBJ whole genome shotgun (WGS) entry which is preliminary data.</text>
</comment>
<gene>
    <name evidence="1" type="ORF">J3D65DRAFT_406208</name>
</gene>
<sequence>MWIQRVQKATSATMALFALLASIKFLSLPSKDHFPHHSSDNMANNNIHKTKHEDDFDLVTNQEVQEIRQQQTARAVLGIRPTAAGARSSSNRFLKKALRSVGSTMASGAKKVVQKMADGKKSPQDPTPEQALCPCLADPVNGWMSCKIYEHVRAKLKKKGIVAA</sequence>
<reference evidence="1 2" key="1">
    <citation type="submission" date="2024-04" db="EMBL/GenBank/DDBJ databases">
        <title>Phyllosticta paracitricarpa is synonymous to the EU quarantine fungus P. citricarpa based on phylogenomic analyses.</title>
        <authorList>
            <consortium name="Lawrence Berkeley National Laboratory"/>
            <person name="Van ingen-buijs V.A."/>
            <person name="Van westerhoven A.C."/>
            <person name="Haridas S."/>
            <person name="Skiadas P."/>
            <person name="Martin F."/>
            <person name="Groenewald J.Z."/>
            <person name="Crous P.W."/>
            <person name="Seidl M.F."/>
        </authorList>
    </citation>
    <scope>NUCLEOTIDE SEQUENCE [LARGE SCALE GENOMIC DNA]</scope>
    <source>
        <strain evidence="1 2">CPC 17464</strain>
    </source>
</reference>
<organism evidence="1 2">
    <name type="scientific">Phyllosticta citribraziliensis</name>
    <dbReference type="NCBI Taxonomy" id="989973"/>
    <lineage>
        <taxon>Eukaryota</taxon>
        <taxon>Fungi</taxon>
        <taxon>Dikarya</taxon>
        <taxon>Ascomycota</taxon>
        <taxon>Pezizomycotina</taxon>
        <taxon>Dothideomycetes</taxon>
        <taxon>Dothideomycetes incertae sedis</taxon>
        <taxon>Botryosphaeriales</taxon>
        <taxon>Phyllostictaceae</taxon>
        <taxon>Phyllosticta</taxon>
    </lineage>
</organism>
<dbReference type="RefSeq" id="XP_066654573.1">
    <property type="nucleotide sequence ID" value="XM_066795961.1"/>
</dbReference>
<dbReference type="GeneID" id="92028867"/>
<evidence type="ECO:0000313" key="2">
    <source>
        <dbReference type="Proteomes" id="UP001360953"/>
    </source>
</evidence>
<name>A0ABR1LLU0_9PEZI</name>
<protein>
    <submittedName>
        <fullName evidence="1">Uncharacterized protein</fullName>
    </submittedName>
</protein>
<keyword evidence="2" id="KW-1185">Reference proteome</keyword>
<dbReference type="Proteomes" id="UP001360953">
    <property type="component" value="Unassembled WGS sequence"/>
</dbReference>
<dbReference type="EMBL" id="JBBPEH010000007">
    <property type="protein sequence ID" value="KAK7536157.1"/>
    <property type="molecule type" value="Genomic_DNA"/>
</dbReference>
<proteinExistence type="predicted"/>
<evidence type="ECO:0000313" key="1">
    <source>
        <dbReference type="EMBL" id="KAK7536157.1"/>
    </source>
</evidence>
<accession>A0ABR1LLU0</accession>